<proteinExistence type="predicted"/>
<gene>
    <name evidence="2" type="ORF">GM920_01960</name>
</gene>
<comment type="caution">
    <text evidence="2">The sequence shown here is derived from an EMBL/GenBank/DDBJ whole genome shotgun (WGS) entry which is preliminary data.</text>
</comment>
<dbReference type="Gene3D" id="1.20.1260.10">
    <property type="match status" value="1"/>
</dbReference>
<evidence type="ECO:0000313" key="2">
    <source>
        <dbReference type="EMBL" id="MBB2147667.1"/>
    </source>
</evidence>
<reference evidence="2 3" key="1">
    <citation type="submission" date="2019-11" db="EMBL/GenBank/DDBJ databases">
        <title>Description of Pedobacter sp. LMG 31462T.</title>
        <authorList>
            <person name="Carlier A."/>
            <person name="Qi S."/>
            <person name="Vandamme P."/>
        </authorList>
    </citation>
    <scope>NUCLEOTIDE SEQUENCE [LARGE SCALE GENOMIC DNA]</scope>
    <source>
        <strain evidence="2 3">LMG 31462</strain>
    </source>
</reference>
<name>A0ABR6ER55_9SPHI</name>
<dbReference type="InterPro" id="IPR025419">
    <property type="entry name" value="DUF4142"/>
</dbReference>
<accession>A0ABR6ER55</accession>
<dbReference type="PANTHER" id="PTHR38593">
    <property type="entry name" value="BLR2558 PROTEIN"/>
    <property type="match status" value="1"/>
</dbReference>
<protein>
    <submittedName>
        <fullName evidence="2">DUF4142 domain-containing protein</fullName>
    </submittedName>
</protein>
<evidence type="ECO:0000259" key="1">
    <source>
        <dbReference type="Pfam" id="PF13628"/>
    </source>
</evidence>
<keyword evidence="3" id="KW-1185">Reference proteome</keyword>
<dbReference type="Proteomes" id="UP000636110">
    <property type="component" value="Unassembled WGS sequence"/>
</dbReference>
<dbReference type="RefSeq" id="WP_182952927.1">
    <property type="nucleotide sequence ID" value="NZ_WNXC01000001.1"/>
</dbReference>
<evidence type="ECO:0000313" key="3">
    <source>
        <dbReference type="Proteomes" id="UP000636110"/>
    </source>
</evidence>
<dbReference type="Pfam" id="PF13628">
    <property type="entry name" value="DUF4142"/>
    <property type="match status" value="1"/>
</dbReference>
<dbReference type="EMBL" id="WNXC01000001">
    <property type="protein sequence ID" value="MBB2147667.1"/>
    <property type="molecule type" value="Genomic_DNA"/>
</dbReference>
<dbReference type="InterPro" id="IPR012347">
    <property type="entry name" value="Ferritin-like"/>
</dbReference>
<organism evidence="2 3">
    <name type="scientific">Pedobacter gandavensis</name>
    <dbReference type="NCBI Taxonomy" id="2679963"/>
    <lineage>
        <taxon>Bacteria</taxon>
        <taxon>Pseudomonadati</taxon>
        <taxon>Bacteroidota</taxon>
        <taxon>Sphingobacteriia</taxon>
        <taxon>Sphingobacteriales</taxon>
        <taxon>Sphingobacteriaceae</taxon>
        <taxon>Pedobacter</taxon>
    </lineage>
</organism>
<feature type="domain" description="DUF4142" evidence="1">
    <location>
        <begin position="40"/>
        <end position="172"/>
    </location>
</feature>
<dbReference type="PANTHER" id="PTHR38593:SF1">
    <property type="entry name" value="BLR2558 PROTEIN"/>
    <property type="match status" value="1"/>
</dbReference>
<sequence>MKNGRLIMTIAVIMVITQSCRPSENPKVPVDKTIDEHLQEALFIQRTALDGMKAIALGNLAAEKATQPQLKNYGSQLVRNYEKINGSLKLMASSKAIVFPTTLPMEEQKRIKELGDMEVDYFQKLYLKIMIEDIRKDISLFKGAQNAPDTAIVNFASKNLPLLEQQLQKALSLR</sequence>
<dbReference type="PROSITE" id="PS51257">
    <property type="entry name" value="PROKAR_LIPOPROTEIN"/>
    <property type="match status" value="1"/>
</dbReference>